<sequence length="19" mass="2000">MLLEGSVFILVLGLLVLIG</sequence>
<protein>
    <submittedName>
        <fullName evidence="1">Uncharacterized protein</fullName>
    </submittedName>
</protein>
<reference evidence="1" key="2">
    <citation type="journal article" date="2015" name="Fish Shellfish Immunol.">
        <title>Early steps in the European eel (Anguilla anguilla)-Vibrio vulnificus interaction in the gills: Role of the RtxA13 toxin.</title>
        <authorList>
            <person name="Callol A."/>
            <person name="Pajuelo D."/>
            <person name="Ebbesson L."/>
            <person name="Teles M."/>
            <person name="MacKenzie S."/>
            <person name="Amaro C."/>
        </authorList>
    </citation>
    <scope>NUCLEOTIDE SEQUENCE</scope>
</reference>
<accession>A0A0E9R4U3</accession>
<evidence type="ECO:0000313" key="1">
    <source>
        <dbReference type="EMBL" id="JAH23348.1"/>
    </source>
</evidence>
<dbReference type="EMBL" id="GBXM01085229">
    <property type="protein sequence ID" value="JAH23348.1"/>
    <property type="molecule type" value="Transcribed_RNA"/>
</dbReference>
<organism evidence="1">
    <name type="scientific">Anguilla anguilla</name>
    <name type="common">European freshwater eel</name>
    <name type="synonym">Muraena anguilla</name>
    <dbReference type="NCBI Taxonomy" id="7936"/>
    <lineage>
        <taxon>Eukaryota</taxon>
        <taxon>Metazoa</taxon>
        <taxon>Chordata</taxon>
        <taxon>Craniata</taxon>
        <taxon>Vertebrata</taxon>
        <taxon>Euteleostomi</taxon>
        <taxon>Actinopterygii</taxon>
        <taxon>Neopterygii</taxon>
        <taxon>Teleostei</taxon>
        <taxon>Anguilliformes</taxon>
        <taxon>Anguillidae</taxon>
        <taxon>Anguilla</taxon>
    </lineage>
</organism>
<name>A0A0E9R4U3_ANGAN</name>
<proteinExistence type="predicted"/>
<dbReference type="AlphaFoldDB" id="A0A0E9R4U3"/>
<reference evidence="1" key="1">
    <citation type="submission" date="2014-11" db="EMBL/GenBank/DDBJ databases">
        <authorList>
            <person name="Amaro Gonzalez C."/>
        </authorList>
    </citation>
    <scope>NUCLEOTIDE SEQUENCE</scope>
</reference>